<sequence length="713" mass="79094">MPPLPGFSDNPFQTREDVLLAARSLLLPLGPYKSPCGARIKISTATGTGFDEISAQLEGFARPLWVVADLLVLKSASPSDAQSHIDLNLESWVRGLEAGVDPESDSYWGELGDFDQRMVEMEPIAYALLTAPDIFFPSEAVKQQRLITWLRSINDHEMPPSNWRWFRVLVNLALVRTCGVPYDDVKPIMDSDLALLDSFYLGGGWSSDGLWSEDKKQADYYSGSFAIQYAQLAYVRFAKELDPERVVRYISEARKFSWTFWRYFDVDGAAIPFGRSLTYGFAFAAFWSAAAVAEVPFPAPLEKPGAVKGLILRHLRWWAKKTDIFNTDGTLNIGYTYPNMYMSEDYNSPQSVYWCLKTFSVLALSASHSFWTCEELPDPLSTQAQDVAEEKGQSPLLERIAVVEPAMQIICSTKQHHFFLSAGQFTKKTHKAREAKYSKFAYSSAFAFSVPTGPLLPQLAPDSTLSVSDDGGETWRVRWEPLEARIQDMASSFEADGAAVTISRPCLRSAWRPWRNSSLKIETTLVPSLDRWPGWHIRVHEVAGSHLQTIQCVDAGFAISRLSKKGGNLPVLNTNLSLNTGSAAEEVDNVAGEGLWQEEAACLVLSDAGASGICDLTGQIKQPSPRDRGTGNHASKGLMLNPDANTNLIAQRTLIPTIQHEFEESIGKTNGGNDEIEQSTWFVTGVFAIAASAGLSAQEIRSLWRDKPRFKIE</sequence>
<evidence type="ECO:0000259" key="2">
    <source>
        <dbReference type="Pfam" id="PF20938"/>
    </source>
</evidence>
<name>A0A8H7W519_9HELO</name>
<dbReference type="PANTHER" id="PTHR35339:SF2">
    <property type="entry name" value="DUF2264 DOMAIN-CONTAINING PROTEIN-RELATED"/>
    <property type="match status" value="1"/>
</dbReference>
<evidence type="ECO:0000259" key="1">
    <source>
        <dbReference type="Pfam" id="PF10022"/>
    </source>
</evidence>
<gene>
    <name evidence="3" type="ORF">IFR04_014276</name>
</gene>
<dbReference type="InterPro" id="IPR049349">
    <property type="entry name" value="DUF2264_N"/>
</dbReference>
<feature type="domain" description="DUF2264" evidence="2">
    <location>
        <begin position="400"/>
        <end position="709"/>
    </location>
</feature>
<proteinExistence type="predicted"/>
<dbReference type="EMBL" id="JAFJYH010000367">
    <property type="protein sequence ID" value="KAG4412588.1"/>
    <property type="molecule type" value="Genomic_DNA"/>
</dbReference>
<dbReference type="PANTHER" id="PTHR35339">
    <property type="entry name" value="LINALOOL DEHYDRATASE_ISOMERASE DOMAIN-CONTAINING PROTEIN"/>
    <property type="match status" value="1"/>
</dbReference>
<protein>
    <recommendedName>
        <fullName evidence="5">DUF2264 domain-containing protein</fullName>
    </recommendedName>
</protein>
<evidence type="ECO:0008006" key="5">
    <source>
        <dbReference type="Google" id="ProtNLM"/>
    </source>
</evidence>
<dbReference type="OrthoDB" id="6132182at2759"/>
<accession>A0A8H7W519</accession>
<comment type="caution">
    <text evidence="3">The sequence shown here is derived from an EMBL/GenBank/DDBJ whole genome shotgun (WGS) entry which is preliminary data.</text>
</comment>
<organism evidence="3 4">
    <name type="scientific">Cadophora malorum</name>
    <dbReference type="NCBI Taxonomy" id="108018"/>
    <lineage>
        <taxon>Eukaryota</taxon>
        <taxon>Fungi</taxon>
        <taxon>Dikarya</taxon>
        <taxon>Ascomycota</taxon>
        <taxon>Pezizomycotina</taxon>
        <taxon>Leotiomycetes</taxon>
        <taxon>Helotiales</taxon>
        <taxon>Ploettnerulaceae</taxon>
        <taxon>Cadophora</taxon>
    </lineage>
</organism>
<feature type="domain" description="DUF2264" evidence="1">
    <location>
        <begin position="14"/>
        <end position="377"/>
    </location>
</feature>
<dbReference type="InterPro" id="IPR016624">
    <property type="entry name" value="UCP014753"/>
</dbReference>
<dbReference type="AlphaFoldDB" id="A0A8H7W519"/>
<dbReference type="Pfam" id="PF20938">
    <property type="entry name" value="DUF2264_C"/>
    <property type="match status" value="1"/>
</dbReference>
<dbReference type="InterPro" id="IPR049237">
    <property type="entry name" value="DUF2264_C"/>
</dbReference>
<reference evidence="3" key="1">
    <citation type="submission" date="2021-02" db="EMBL/GenBank/DDBJ databases">
        <title>Genome sequence Cadophora malorum strain M34.</title>
        <authorList>
            <person name="Stefanovic E."/>
            <person name="Vu D."/>
            <person name="Scully C."/>
            <person name="Dijksterhuis J."/>
            <person name="Roader J."/>
            <person name="Houbraken J."/>
        </authorList>
    </citation>
    <scope>NUCLEOTIDE SEQUENCE</scope>
    <source>
        <strain evidence="3">M34</strain>
    </source>
</reference>
<evidence type="ECO:0000313" key="3">
    <source>
        <dbReference type="EMBL" id="KAG4412588.1"/>
    </source>
</evidence>
<keyword evidence="4" id="KW-1185">Reference proteome</keyword>
<dbReference type="Pfam" id="PF10022">
    <property type="entry name" value="DUF2264"/>
    <property type="match status" value="1"/>
</dbReference>
<evidence type="ECO:0000313" key="4">
    <source>
        <dbReference type="Proteomes" id="UP000664132"/>
    </source>
</evidence>
<dbReference type="Proteomes" id="UP000664132">
    <property type="component" value="Unassembled WGS sequence"/>
</dbReference>
<dbReference type="PIRSF" id="PIRSF014753">
    <property type="entry name" value="UCP014753"/>
    <property type="match status" value="1"/>
</dbReference>